<evidence type="ECO:0000313" key="8">
    <source>
        <dbReference type="Proteomes" id="UP000238362"/>
    </source>
</evidence>
<dbReference type="EMBL" id="PVNH01000002">
    <property type="protein sequence ID" value="PRX50452.1"/>
    <property type="molecule type" value="Genomic_DNA"/>
</dbReference>
<feature type="domain" description="HTH tetR-type" evidence="6">
    <location>
        <begin position="7"/>
        <end position="67"/>
    </location>
</feature>
<dbReference type="InterPro" id="IPR009057">
    <property type="entry name" value="Homeodomain-like_sf"/>
</dbReference>
<evidence type="ECO:0000256" key="5">
    <source>
        <dbReference type="PROSITE-ProRule" id="PRU00335"/>
    </source>
</evidence>
<dbReference type="SUPFAM" id="SSF46689">
    <property type="entry name" value="Homeodomain-like"/>
    <property type="match status" value="1"/>
</dbReference>
<dbReference type="InterPro" id="IPR041490">
    <property type="entry name" value="KstR2_TetR_C"/>
</dbReference>
<dbReference type="GO" id="GO:0003700">
    <property type="term" value="F:DNA-binding transcription factor activity"/>
    <property type="evidence" value="ECO:0007669"/>
    <property type="project" value="TreeGrafter"/>
</dbReference>
<dbReference type="OrthoDB" id="1669699at2"/>
<reference evidence="7 8" key="1">
    <citation type="submission" date="2018-03" db="EMBL/GenBank/DDBJ databases">
        <title>Genomic Encyclopedia of Type Strains, Phase III (KMG-III): the genomes of soil and plant-associated and newly described type strains.</title>
        <authorList>
            <person name="Whitman W."/>
        </authorList>
    </citation>
    <scope>NUCLEOTIDE SEQUENCE [LARGE SCALE GENOMIC DNA]</scope>
    <source>
        <strain evidence="7 8">CGMCC 4.7125</strain>
    </source>
</reference>
<keyword evidence="8" id="KW-1185">Reference proteome</keyword>
<dbReference type="GO" id="GO:0000976">
    <property type="term" value="F:transcription cis-regulatory region binding"/>
    <property type="evidence" value="ECO:0007669"/>
    <property type="project" value="TreeGrafter"/>
</dbReference>
<keyword evidence="2" id="KW-0805">Transcription regulation</keyword>
<dbReference type="SUPFAM" id="SSF48498">
    <property type="entry name" value="Tetracyclin repressor-like, C-terminal domain"/>
    <property type="match status" value="1"/>
</dbReference>
<dbReference type="RefSeq" id="WP_106177535.1">
    <property type="nucleotide sequence ID" value="NZ_PVNH01000002.1"/>
</dbReference>
<accession>A0A2T0M1H2</accession>
<protein>
    <submittedName>
        <fullName evidence="7">TetR family transcriptional regulator</fullName>
    </submittedName>
</protein>
<dbReference type="InterPro" id="IPR036271">
    <property type="entry name" value="Tet_transcr_reg_TetR-rel_C_sf"/>
</dbReference>
<dbReference type="InterPro" id="IPR001647">
    <property type="entry name" value="HTH_TetR"/>
</dbReference>
<dbReference type="PANTHER" id="PTHR30055:SF175">
    <property type="entry name" value="HTH-TYPE TRANSCRIPTIONAL REPRESSOR KSTR2"/>
    <property type="match status" value="1"/>
</dbReference>
<dbReference type="Pfam" id="PF00440">
    <property type="entry name" value="TetR_N"/>
    <property type="match status" value="1"/>
</dbReference>
<gene>
    <name evidence="7" type="ORF">B0I33_102573</name>
</gene>
<dbReference type="PRINTS" id="PR00455">
    <property type="entry name" value="HTHTETR"/>
</dbReference>
<keyword evidence="1" id="KW-0678">Repressor</keyword>
<sequence>MTSQNVDERRAQIVRTAAQLFERKGYHNTNVGDIAEAVGLRKPTLYHYVRSKAQILVWIHDDTTGPLLERLEKDVANGIEPREGLRHVVADILELMETKPGYLRVYFEHHREIPEELQAEARKKRDRYLRLVEMLIEDGVDKGMFRPDLDVRLTALSLFGMTNWSYQWYIPGGKLSYHRVADELLGIFFRGVEPR</sequence>
<evidence type="ECO:0000256" key="4">
    <source>
        <dbReference type="ARBA" id="ARBA00023163"/>
    </source>
</evidence>
<dbReference type="Pfam" id="PF17932">
    <property type="entry name" value="TetR_C_24"/>
    <property type="match status" value="1"/>
</dbReference>
<evidence type="ECO:0000259" key="6">
    <source>
        <dbReference type="PROSITE" id="PS50977"/>
    </source>
</evidence>
<dbReference type="PANTHER" id="PTHR30055">
    <property type="entry name" value="HTH-TYPE TRANSCRIPTIONAL REGULATOR RUTR"/>
    <property type="match status" value="1"/>
</dbReference>
<dbReference type="Gene3D" id="1.10.10.60">
    <property type="entry name" value="Homeodomain-like"/>
    <property type="match status" value="1"/>
</dbReference>
<dbReference type="PROSITE" id="PS50977">
    <property type="entry name" value="HTH_TETR_2"/>
    <property type="match status" value="1"/>
</dbReference>
<evidence type="ECO:0000256" key="1">
    <source>
        <dbReference type="ARBA" id="ARBA00022491"/>
    </source>
</evidence>
<dbReference type="AlphaFoldDB" id="A0A2T0M1H2"/>
<proteinExistence type="predicted"/>
<dbReference type="Gene3D" id="1.10.357.10">
    <property type="entry name" value="Tetracycline Repressor, domain 2"/>
    <property type="match status" value="1"/>
</dbReference>
<evidence type="ECO:0000313" key="7">
    <source>
        <dbReference type="EMBL" id="PRX50452.1"/>
    </source>
</evidence>
<dbReference type="Proteomes" id="UP000238362">
    <property type="component" value="Unassembled WGS sequence"/>
</dbReference>
<dbReference type="InterPro" id="IPR050109">
    <property type="entry name" value="HTH-type_TetR-like_transc_reg"/>
</dbReference>
<name>A0A2T0M1H2_9PSEU</name>
<keyword evidence="4" id="KW-0804">Transcription</keyword>
<evidence type="ECO:0000256" key="2">
    <source>
        <dbReference type="ARBA" id="ARBA00023015"/>
    </source>
</evidence>
<feature type="DNA-binding region" description="H-T-H motif" evidence="5">
    <location>
        <begin position="30"/>
        <end position="49"/>
    </location>
</feature>
<keyword evidence="3 5" id="KW-0238">DNA-binding</keyword>
<organism evidence="7 8">
    <name type="scientific">Prauserella shujinwangii</name>
    <dbReference type="NCBI Taxonomy" id="1453103"/>
    <lineage>
        <taxon>Bacteria</taxon>
        <taxon>Bacillati</taxon>
        <taxon>Actinomycetota</taxon>
        <taxon>Actinomycetes</taxon>
        <taxon>Pseudonocardiales</taxon>
        <taxon>Pseudonocardiaceae</taxon>
        <taxon>Prauserella</taxon>
    </lineage>
</organism>
<evidence type="ECO:0000256" key="3">
    <source>
        <dbReference type="ARBA" id="ARBA00023125"/>
    </source>
</evidence>
<comment type="caution">
    <text evidence="7">The sequence shown here is derived from an EMBL/GenBank/DDBJ whole genome shotgun (WGS) entry which is preliminary data.</text>
</comment>